<proteinExistence type="predicted"/>
<reference evidence="1" key="1">
    <citation type="submission" date="2023-06" db="EMBL/GenBank/DDBJ databases">
        <authorList>
            <person name="Delattre M."/>
        </authorList>
    </citation>
    <scope>NUCLEOTIDE SEQUENCE</scope>
    <source>
        <strain evidence="1">AF72</strain>
    </source>
</reference>
<evidence type="ECO:0000313" key="2">
    <source>
        <dbReference type="Proteomes" id="UP001177023"/>
    </source>
</evidence>
<accession>A0AA36DC44</accession>
<protein>
    <recommendedName>
        <fullName evidence="3">Galactose oxidase</fullName>
    </recommendedName>
</protein>
<evidence type="ECO:0000313" key="1">
    <source>
        <dbReference type="EMBL" id="CAJ0584566.1"/>
    </source>
</evidence>
<dbReference type="InterPro" id="IPR011043">
    <property type="entry name" value="Gal_Oxase/kelch_b-propeller"/>
</dbReference>
<dbReference type="Proteomes" id="UP001177023">
    <property type="component" value="Unassembled WGS sequence"/>
</dbReference>
<dbReference type="Gene3D" id="2.130.10.80">
    <property type="entry name" value="Galactose oxidase/kelch, beta-propeller"/>
    <property type="match status" value="1"/>
</dbReference>
<gene>
    <name evidence="1" type="ORF">MSPICULIGERA_LOCUS22615</name>
</gene>
<sequence>MAALQSNVAAAHIYHENAEGDRWEAIVAGPLDQAAPTLQVHAQIIVQDHLVLMSGYKGGEPPSPNQDVYVLRLERNPCWRKPVIAGTPPDSSILSTFIPLTPGRLLLIGGQNGAVTDARQSHKLAHILHYSLDDLDFQWRWEQCPLSGLPITTVMNIDWAKDRDEKLRIFAIGFSTRLQRSEIIDDHYSEIQKLLFSIADEAMTEISALLYEWKDRIDDYESKRGGEERIAPVDMEMFDLHRVILRRHDLALEIQGLQRMLYKVHYAANQPDDRRVDIAGVATSAPLMIKFLRPEQDTTLEPADRMDVLETIMARARLRVLRFYEPHLLPSHQNPAAGLFRVGQRRYVLYTADLTCSDDAITKIDFEEHREWYGACPKLSQKPAVIAGNGQLFVDPGVGRGSYTLTPKIPYKP</sequence>
<dbReference type="InterPro" id="IPR037293">
    <property type="entry name" value="Gal_Oxidase_central_sf"/>
</dbReference>
<keyword evidence="2" id="KW-1185">Reference proteome</keyword>
<comment type="caution">
    <text evidence="1">The sequence shown here is derived from an EMBL/GenBank/DDBJ whole genome shotgun (WGS) entry which is preliminary data.</text>
</comment>
<dbReference type="AlphaFoldDB" id="A0AA36DC44"/>
<dbReference type="SUPFAM" id="SSF50965">
    <property type="entry name" value="Galactose oxidase, central domain"/>
    <property type="match status" value="1"/>
</dbReference>
<name>A0AA36DC44_9BILA</name>
<dbReference type="EMBL" id="CATQJA010002698">
    <property type="protein sequence ID" value="CAJ0584566.1"/>
    <property type="molecule type" value="Genomic_DNA"/>
</dbReference>
<evidence type="ECO:0008006" key="3">
    <source>
        <dbReference type="Google" id="ProtNLM"/>
    </source>
</evidence>
<organism evidence="1 2">
    <name type="scientific">Mesorhabditis spiculigera</name>
    <dbReference type="NCBI Taxonomy" id="96644"/>
    <lineage>
        <taxon>Eukaryota</taxon>
        <taxon>Metazoa</taxon>
        <taxon>Ecdysozoa</taxon>
        <taxon>Nematoda</taxon>
        <taxon>Chromadorea</taxon>
        <taxon>Rhabditida</taxon>
        <taxon>Rhabditina</taxon>
        <taxon>Rhabditomorpha</taxon>
        <taxon>Rhabditoidea</taxon>
        <taxon>Rhabditidae</taxon>
        <taxon>Mesorhabditinae</taxon>
        <taxon>Mesorhabditis</taxon>
    </lineage>
</organism>
<feature type="non-terminal residue" evidence="1">
    <location>
        <position position="1"/>
    </location>
</feature>